<dbReference type="Pfam" id="PF03995">
    <property type="entry name" value="Inhibitor_I36"/>
    <property type="match status" value="1"/>
</dbReference>
<sequence length="137" mass="14600">MAKRFSAALLAAVTTAAGLGLALAAPASAADRDGVCNTGELCYFFNSDYQGSRSDFFYNDANLVDNKFLSTGAGQGQVVKNNAAGGFNYETSLAVTVWYNSNYNNGTYDGRSDTLPAATGDGRFDNVYNENASHNFW</sequence>
<proteinExistence type="predicted"/>
<accession>A0ABN3JCM1</accession>
<evidence type="ECO:0000256" key="1">
    <source>
        <dbReference type="SAM" id="SignalP"/>
    </source>
</evidence>
<reference evidence="2 3" key="1">
    <citation type="journal article" date="2019" name="Int. J. Syst. Evol. Microbiol.">
        <title>The Global Catalogue of Microorganisms (GCM) 10K type strain sequencing project: providing services to taxonomists for standard genome sequencing and annotation.</title>
        <authorList>
            <consortium name="The Broad Institute Genomics Platform"/>
            <consortium name="The Broad Institute Genome Sequencing Center for Infectious Disease"/>
            <person name="Wu L."/>
            <person name="Ma J."/>
        </authorList>
    </citation>
    <scope>NUCLEOTIDE SEQUENCE [LARGE SCALE GENOMIC DNA]</scope>
    <source>
        <strain evidence="2 3">JCM 6922</strain>
    </source>
</reference>
<dbReference type="Proteomes" id="UP001500460">
    <property type="component" value="Unassembled WGS sequence"/>
</dbReference>
<organism evidence="2 3">
    <name type="scientific">Streptomyces glaucus</name>
    <dbReference type="NCBI Taxonomy" id="284029"/>
    <lineage>
        <taxon>Bacteria</taxon>
        <taxon>Bacillati</taxon>
        <taxon>Actinomycetota</taxon>
        <taxon>Actinomycetes</taxon>
        <taxon>Kitasatosporales</taxon>
        <taxon>Streptomycetaceae</taxon>
        <taxon>Streptomyces</taxon>
    </lineage>
</organism>
<name>A0ABN3JCM1_9ACTN</name>
<feature type="chain" id="PRO_5046845109" description="Peptidase inhibitor family I36" evidence="1">
    <location>
        <begin position="30"/>
        <end position="137"/>
    </location>
</feature>
<dbReference type="EMBL" id="BAAATK010000006">
    <property type="protein sequence ID" value="GAA2427059.1"/>
    <property type="molecule type" value="Genomic_DNA"/>
</dbReference>
<dbReference type="RefSeq" id="WP_344600467.1">
    <property type="nucleotide sequence ID" value="NZ_BAAATK010000006.1"/>
</dbReference>
<evidence type="ECO:0000313" key="3">
    <source>
        <dbReference type="Proteomes" id="UP001500460"/>
    </source>
</evidence>
<evidence type="ECO:0000313" key="2">
    <source>
        <dbReference type="EMBL" id="GAA2427059.1"/>
    </source>
</evidence>
<gene>
    <name evidence="2" type="ORF">GCM10010421_12850</name>
</gene>
<protein>
    <recommendedName>
        <fullName evidence="4">Peptidase inhibitor family I36</fullName>
    </recommendedName>
</protein>
<comment type="caution">
    <text evidence="2">The sequence shown here is derived from an EMBL/GenBank/DDBJ whole genome shotgun (WGS) entry which is preliminary data.</text>
</comment>
<evidence type="ECO:0008006" key="4">
    <source>
        <dbReference type="Google" id="ProtNLM"/>
    </source>
</evidence>
<feature type="signal peptide" evidence="1">
    <location>
        <begin position="1"/>
        <end position="29"/>
    </location>
</feature>
<keyword evidence="1" id="KW-0732">Signal</keyword>
<keyword evidence="3" id="KW-1185">Reference proteome</keyword>